<feature type="region of interest" description="Disordered" evidence="2">
    <location>
        <begin position="266"/>
        <end position="292"/>
    </location>
</feature>
<dbReference type="AlphaFoldDB" id="A0A4S4M2E4"/>
<dbReference type="EMBL" id="SGPL01000050">
    <property type="protein sequence ID" value="THH19286.1"/>
    <property type="molecule type" value="Genomic_DNA"/>
</dbReference>
<keyword evidence="1" id="KW-0862">Zinc</keyword>
<feature type="region of interest" description="Disordered" evidence="2">
    <location>
        <begin position="400"/>
        <end position="420"/>
    </location>
</feature>
<protein>
    <recommendedName>
        <fullName evidence="3">C2H2-type domain-containing protein</fullName>
    </recommendedName>
</protein>
<dbReference type="Proteomes" id="UP000310158">
    <property type="component" value="Unassembled WGS sequence"/>
</dbReference>
<reference evidence="4 5" key="1">
    <citation type="submission" date="2019-02" db="EMBL/GenBank/DDBJ databases">
        <title>Genome sequencing of the rare red list fungi Bondarzewia mesenterica.</title>
        <authorList>
            <person name="Buettner E."/>
            <person name="Kellner H."/>
        </authorList>
    </citation>
    <scope>NUCLEOTIDE SEQUENCE [LARGE SCALE GENOMIC DNA]</scope>
    <source>
        <strain evidence="4 5">DSM 108281</strain>
    </source>
</reference>
<accession>A0A4S4M2E4</accession>
<sequence>MSSAYVAFDSSCEATAIDSSCGTVRHDETPSEKVSLFSTLAGALGDENVKVNTEPVLSAHSENQRATVVAPTALIPVAYASSFEIHTPQRTSPVLATCGPPFTVPRPAEPATTHFRMSKPSRMSAPKVAAWSSLGDPIPRPKNTIFSRPAVLPLHAIAMPMFIAPAPRLAPPVTFPNTYAPTNTAPEPIHNAPVPFYVAPGPMFGRPSPFFAHPAAPEPIHNAPVPFHSAPCPMSDGPSPFFAHPAAFYRLPPPIPHAAMPVRTAPPVPQSPCMAGSSTSSQLGVNTQAAEGDRRHLLKRSWSETHYDDDGDDDYHFPLPKRPVVVNGKGEISRGWHTVSRQMVGQAPQQHNTKSWEGVSGGYIPEATAHPETFAQRVEGLEALPSAAEHSGSGTFLHQPAQVSEQPGAPAHTQAKAPRSTTKGVKTAYCTECNKWYGRHYEFERHLKSTKAHGAGRDFECPTCGTGFQRKDTMDQHQLIHLRGQAVAEEGWEEDWED</sequence>
<comment type="caution">
    <text evidence="4">The sequence shown here is derived from an EMBL/GenBank/DDBJ whole genome shotgun (WGS) entry which is preliminary data.</text>
</comment>
<keyword evidence="5" id="KW-1185">Reference proteome</keyword>
<gene>
    <name evidence="4" type="ORF">EW146_g1848</name>
</gene>
<dbReference type="PROSITE" id="PS50157">
    <property type="entry name" value="ZINC_FINGER_C2H2_2"/>
    <property type="match status" value="1"/>
</dbReference>
<dbReference type="Gene3D" id="3.30.160.60">
    <property type="entry name" value="Classic Zinc Finger"/>
    <property type="match status" value="1"/>
</dbReference>
<evidence type="ECO:0000259" key="3">
    <source>
        <dbReference type="PROSITE" id="PS50157"/>
    </source>
</evidence>
<dbReference type="GO" id="GO:0008270">
    <property type="term" value="F:zinc ion binding"/>
    <property type="evidence" value="ECO:0007669"/>
    <property type="project" value="UniProtKB-KW"/>
</dbReference>
<organism evidence="4 5">
    <name type="scientific">Bondarzewia mesenterica</name>
    <dbReference type="NCBI Taxonomy" id="1095465"/>
    <lineage>
        <taxon>Eukaryota</taxon>
        <taxon>Fungi</taxon>
        <taxon>Dikarya</taxon>
        <taxon>Basidiomycota</taxon>
        <taxon>Agaricomycotina</taxon>
        <taxon>Agaricomycetes</taxon>
        <taxon>Russulales</taxon>
        <taxon>Bondarzewiaceae</taxon>
        <taxon>Bondarzewia</taxon>
    </lineage>
</organism>
<proteinExistence type="predicted"/>
<dbReference type="OrthoDB" id="654211at2759"/>
<dbReference type="PROSITE" id="PS00028">
    <property type="entry name" value="ZINC_FINGER_C2H2_1"/>
    <property type="match status" value="1"/>
</dbReference>
<evidence type="ECO:0000313" key="4">
    <source>
        <dbReference type="EMBL" id="THH19286.1"/>
    </source>
</evidence>
<evidence type="ECO:0000256" key="2">
    <source>
        <dbReference type="SAM" id="MobiDB-lite"/>
    </source>
</evidence>
<evidence type="ECO:0000313" key="5">
    <source>
        <dbReference type="Proteomes" id="UP000310158"/>
    </source>
</evidence>
<name>A0A4S4M2E4_9AGAM</name>
<feature type="compositionally biased region" description="Polar residues" evidence="2">
    <location>
        <begin position="276"/>
        <end position="289"/>
    </location>
</feature>
<evidence type="ECO:0000256" key="1">
    <source>
        <dbReference type="PROSITE-ProRule" id="PRU00042"/>
    </source>
</evidence>
<dbReference type="InterPro" id="IPR013087">
    <property type="entry name" value="Znf_C2H2_type"/>
</dbReference>
<dbReference type="SMART" id="SM00355">
    <property type="entry name" value="ZnF_C2H2"/>
    <property type="match status" value="2"/>
</dbReference>
<keyword evidence="1" id="KW-0863">Zinc-finger</keyword>
<dbReference type="InterPro" id="IPR036236">
    <property type="entry name" value="Znf_C2H2_sf"/>
</dbReference>
<feature type="domain" description="C2H2-type" evidence="3">
    <location>
        <begin position="459"/>
        <end position="486"/>
    </location>
</feature>
<keyword evidence="1" id="KW-0479">Metal-binding</keyword>
<dbReference type="SUPFAM" id="SSF57667">
    <property type="entry name" value="beta-beta-alpha zinc fingers"/>
    <property type="match status" value="1"/>
</dbReference>